<name>A0AA49FK60_9PROT</name>
<protein>
    <submittedName>
        <fullName evidence="2">Prepilin-type N-terminal cleavage/methylation domain-containing protein</fullName>
    </submittedName>
</protein>
<dbReference type="InterPro" id="IPR012902">
    <property type="entry name" value="N_methyl_site"/>
</dbReference>
<organism evidence="2">
    <name type="scientific">Candidatus Nitricoxidivorans perseverans</name>
    <dbReference type="NCBI Taxonomy" id="2975601"/>
    <lineage>
        <taxon>Bacteria</taxon>
        <taxon>Pseudomonadati</taxon>
        <taxon>Pseudomonadota</taxon>
        <taxon>Betaproteobacteria</taxon>
        <taxon>Nitrosomonadales</taxon>
        <taxon>Sterolibacteriaceae</taxon>
        <taxon>Candidatus Nitricoxidivorans</taxon>
    </lineage>
</organism>
<dbReference type="KEGG" id="npv:OHM77_10965"/>
<accession>A0AA49FK60</accession>
<keyword evidence="1" id="KW-0812">Transmembrane</keyword>
<feature type="transmembrane region" description="Helical" evidence="1">
    <location>
        <begin position="12"/>
        <end position="34"/>
    </location>
</feature>
<reference evidence="2" key="1">
    <citation type="journal article" date="2023" name="Nat. Microbiol.">
        <title>Enrichment and characterization of a nitric oxide-reducing microbial community in a continuous bioreactor.</title>
        <authorList>
            <person name="Garrido-Amador P."/>
            <person name="Stortenbeker N."/>
            <person name="Wessels H.J.C.T."/>
            <person name="Speth D.R."/>
            <person name="Garcia-Heredia I."/>
            <person name="Kartal B."/>
        </authorList>
    </citation>
    <scope>NUCLEOTIDE SEQUENCE</scope>
    <source>
        <strain evidence="2">MAG1</strain>
    </source>
</reference>
<dbReference type="Proteomes" id="UP001234916">
    <property type="component" value="Chromosome"/>
</dbReference>
<keyword evidence="1" id="KW-1133">Transmembrane helix</keyword>
<keyword evidence="1" id="KW-0472">Membrane</keyword>
<proteinExistence type="predicted"/>
<dbReference type="EMBL" id="CP107246">
    <property type="protein sequence ID" value="WIM05209.1"/>
    <property type="molecule type" value="Genomic_DNA"/>
</dbReference>
<dbReference type="PROSITE" id="PS00409">
    <property type="entry name" value="PROKAR_NTER_METHYL"/>
    <property type="match status" value="1"/>
</dbReference>
<dbReference type="Pfam" id="PF07963">
    <property type="entry name" value="N_methyl"/>
    <property type="match status" value="1"/>
</dbReference>
<gene>
    <name evidence="2" type="ORF">OHM77_10965</name>
</gene>
<sequence>MCIDRRRQRGLTLIELIIFIIVISMGLAGILSVMNVTVRSSADPVVRKQSLAMAEAILEEVLTKDFANPSGGYAETDTTNCSNRALYDDVDDYACFDGAPATAVIKGTDTLGAGAIAGLAGLSATVSVAATAVSTIAMKRVTVTVTGGPDTIVLSGHRAGY</sequence>
<evidence type="ECO:0000256" key="1">
    <source>
        <dbReference type="SAM" id="Phobius"/>
    </source>
</evidence>
<dbReference type="AlphaFoldDB" id="A0AA49FK60"/>
<evidence type="ECO:0000313" key="2">
    <source>
        <dbReference type="EMBL" id="WIM05209.1"/>
    </source>
</evidence>